<name>A0ABU7E945_9TELE</name>
<comment type="caution">
    <text evidence="1">The sequence shown here is derived from an EMBL/GenBank/DDBJ whole genome shotgun (WGS) entry which is preliminary data.</text>
</comment>
<dbReference type="EMBL" id="JAHUTJ010049903">
    <property type="protein sequence ID" value="MED6283642.1"/>
    <property type="molecule type" value="Genomic_DNA"/>
</dbReference>
<protein>
    <submittedName>
        <fullName evidence="1">Uncharacterized protein</fullName>
    </submittedName>
</protein>
<evidence type="ECO:0000313" key="2">
    <source>
        <dbReference type="Proteomes" id="UP001352852"/>
    </source>
</evidence>
<feature type="non-terminal residue" evidence="1">
    <location>
        <position position="1"/>
    </location>
</feature>
<accession>A0ABU7E945</accession>
<evidence type="ECO:0000313" key="1">
    <source>
        <dbReference type="EMBL" id="MED6283642.1"/>
    </source>
</evidence>
<gene>
    <name evidence="1" type="ORF">CHARACLAT_011021</name>
</gene>
<proteinExistence type="predicted"/>
<keyword evidence="2" id="KW-1185">Reference proteome</keyword>
<sequence length="105" mass="11989">ASQVKVGQAARAHLVGLGARDRRVDLEIQELPDKLDRQDTVTRAHVWDTMLELHRITGMITEEKSPSLLILLLPLCLVQKHPDIPQQAKQISVFWSFYISLETYT</sequence>
<organism evidence="1 2">
    <name type="scientific">Characodon lateralis</name>
    <dbReference type="NCBI Taxonomy" id="208331"/>
    <lineage>
        <taxon>Eukaryota</taxon>
        <taxon>Metazoa</taxon>
        <taxon>Chordata</taxon>
        <taxon>Craniata</taxon>
        <taxon>Vertebrata</taxon>
        <taxon>Euteleostomi</taxon>
        <taxon>Actinopterygii</taxon>
        <taxon>Neopterygii</taxon>
        <taxon>Teleostei</taxon>
        <taxon>Neoteleostei</taxon>
        <taxon>Acanthomorphata</taxon>
        <taxon>Ovalentaria</taxon>
        <taxon>Atherinomorphae</taxon>
        <taxon>Cyprinodontiformes</taxon>
        <taxon>Goodeidae</taxon>
        <taxon>Characodon</taxon>
    </lineage>
</organism>
<reference evidence="1 2" key="1">
    <citation type="submission" date="2021-06" db="EMBL/GenBank/DDBJ databases">
        <authorList>
            <person name="Palmer J.M."/>
        </authorList>
    </citation>
    <scope>NUCLEOTIDE SEQUENCE [LARGE SCALE GENOMIC DNA]</scope>
    <source>
        <strain evidence="1 2">CL_MEX2019</strain>
        <tissue evidence="1">Muscle</tissue>
    </source>
</reference>
<dbReference type="Proteomes" id="UP001352852">
    <property type="component" value="Unassembled WGS sequence"/>
</dbReference>